<dbReference type="Pfam" id="PF06788">
    <property type="entry name" value="UPF0257"/>
    <property type="match status" value="1"/>
</dbReference>
<dbReference type="EMBL" id="CP001654">
    <property type="protein sequence ID" value="ACS85697.1"/>
    <property type="molecule type" value="Genomic_DNA"/>
</dbReference>
<dbReference type="KEGG" id="dda:Dd703_1907"/>
<dbReference type="AlphaFoldDB" id="C6C587"/>
<dbReference type="HOGENOM" id="CLU_096465_0_0_6"/>
<evidence type="ECO:0000256" key="1">
    <source>
        <dbReference type="ARBA" id="ARBA00022475"/>
    </source>
</evidence>
<dbReference type="Proteomes" id="UP000002734">
    <property type="component" value="Chromosome"/>
</dbReference>
<evidence type="ECO:0000313" key="7">
    <source>
        <dbReference type="EMBL" id="ACS85697.1"/>
    </source>
</evidence>
<name>C6C587_MUSP7</name>
<reference evidence="7" key="1">
    <citation type="submission" date="2009-06" db="EMBL/GenBank/DDBJ databases">
        <title>Complete sequence of Dickeya dadantii Ech703.</title>
        <authorList>
            <consortium name="US DOE Joint Genome Institute"/>
            <person name="Lucas S."/>
            <person name="Copeland A."/>
            <person name="Lapidus A."/>
            <person name="Glavina del Rio T."/>
            <person name="Dalin E."/>
            <person name="Tice H."/>
            <person name="Bruce D."/>
            <person name="Goodwin L."/>
            <person name="Pitluck S."/>
            <person name="Chertkov O."/>
            <person name="Brettin T."/>
            <person name="Detter J.C."/>
            <person name="Han C."/>
            <person name="Larimer F."/>
            <person name="Land M."/>
            <person name="Hauser L."/>
            <person name="Kyrpides N."/>
            <person name="Mikhailova N."/>
            <person name="Balakrishnan V."/>
            <person name="Glasner J."/>
            <person name="Perna N.T."/>
        </authorList>
    </citation>
    <scope>NUCLEOTIDE SEQUENCE [LARGE SCALE GENOMIC DNA]</scope>
    <source>
        <strain evidence="7">Ech703</strain>
    </source>
</reference>
<evidence type="ECO:0000256" key="5">
    <source>
        <dbReference type="ARBA" id="ARBA00023288"/>
    </source>
</evidence>
<evidence type="ECO:0000256" key="3">
    <source>
        <dbReference type="ARBA" id="ARBA00023136"/>
    </source>
</evidence>
<keyword evidence="5" id="KW-0449">Lipoprotein</keyword>
<evidence type="ECO:0000256" key="4">
    <source>
        <dbReference type="ARBA" id="ARBA00023139"/>
    </source>
</evidence>
<accession>C6C587</accession>
<dbReference type="eggNOG" id="ENOG50335UC">
    <property type="taxonomic scope" value="Bacteria"/>
</dbReference>
<dbReference type="GO" id="GO:0005886">
    <property type="term" value="C:plasma membrane"/>
    <property type="evidence" value="ECO:0007669"/>
    <property type="project" value="InterPro"/>
</dbReference>
<evidence type="ECO:0008006" key="9">
    <source>
        <dbReference type="Google" id="ProtNLM"/>
    </source>
</evidence>
<organism evidence="7 8">
    <name type="scientific">Musicola paradisiaca (strain Ech703)</name>
    <name type="common">Dickeya paradisiaca</name>
    <name type="synonym">Dickeya dadantii</name>
    <dbReference type="NCBI Taxonomy" id="579405"/>
    <lineage>
        <taxon>Bacteria</taxon>
        <taxon>Pseudomonadati</taxon>
        <taxon>Pseudomonadota</taxon>
        <taxon>Gammaproteobacteria</taxon>
        <taxon>Enterobacterales</taxon>
        <taxon>Pectobacteriaceae</taxon>
        <taxon>Musicola</taxon>
    </lineage>
</organism>
<evidence type="ECO:0000313" key="8">
    <source>
        <dbReference type="Proteomes" id="UP000002734"/>
    </source>
</evidence>
<dbReference type="STRING" id="579405.Dd703_1907"/>
<feature type="chain" id="PRO_5002963092" description="YD repeat-containing protein" evidence="6">
    <location>
        <begin position="22"/>
        <end position="248"/>
    </location>
</feature>
<evidence type="ECO:0000256" key="6">
    <source>
        <dbReference type="SAM" id="SignalP"/>
    </source>
</evidence>
<protein>
    <recommendedName>
        <fullName evidence="9">YD repeat-containing protein</fullName>
    </recommendedName>
</protein>
<gene>
    <name evidence="7" type="ordered locus">Dd703_1907</name>
</gene>
<keyword evidence="3" id="KW-0472">Membrane</keyword>
<keyword evidence="8" id="KW-1185">Reference proteome</keyword>
<feature type="signal peptide" evidence="6">
    <location>
        <begin position="1"/>
        <end position="21"/>
    </location>
</feature>
<keyword evidence="4" id="KW-0564">Palmitate</keyword>
<sequence length="248" mass="27530">MNIKTGIALSLAAIISPCANALDAFNPVISNMSVLFDFNPARGDIQMLTSRIYNDDGSLDYEMHLLMDRQGCVTAFGAKNVSDQKFTELFRKDHALKGKDERGEVTLTLDDKCRFITKTDATGTAKFTYGENGLIKSVSSAKTGQTVMTYQYDTFGMLAGVETFMNGKTFLQNRLQCDVAGDKPFDCLSMTRVQGITVATIKMNCDYDDNGLAYQCNMLSVLGRGEKQKLRKQRVSTTVTYYPRTDII</sequence>
<keyword evidence="1" id="KW-1003">Cell membrane</keyword>
<proteinExistence type="predicted"/>
<evidence type="ECO:0000256" key="2">
    <source>
        <dbReference type="ARBA" id="ARBA00022729"/>
    </source>
</evidence>
<dbReference type="InterPro" id="IPR010646">
    <property type="entry name" value="UPF0257"/>
</dbReference>
<dbReference type="RefSeq" id="WP_012765514.1">
    <property type="nucleotide sequence ID" value="NC_012880.1"/>
</dbReference>
<keyword evidence="2 6" id="KW-0732">Signal</keyword>